<feature type="transmembrane region" description="Helical" evidence="8">
    <location>
        <begin position="194"/>
        <end position="212"/>
    </location>
</feature>
<dbReference type="EC" id="2.3.1.269" evidence="8"/>
<dbReference type="GO" id="GO:0042158">
    <property type="term" value="P:lipoprotein biosynthetic process"/>
    <property type="evidence" value="ECO:0007669"/>
    <property type="project" value="UniProtKB-UniRule"/>
</dbReference>
<dbReference type="Gene3D" id="3.60.110.10">
    <property type="entry name" value="Carbon-nitrogen hydrolase"/>
    <property type="match status" value="1"/>
</dbReference>
<keyword evidence="10" id="KW-0449">Lipoprotein</keyword>
<dbReference type="UniPathway" id="UPA00666"/>
<keyword evidence="7 8" id="KW-0012">Acyltransferase</keyword>
<dbReference type="NCBIfam" id="TIGR00546">
    <property type="entry name" value="lnt"/>
    <property type="match status" value="1"/>
</dbReference>
<evidence type="ECO:0000313" key="11">
    <source>
        <dbReference type="Proteomes" id="UP000470875"/>
    </source>
</evidence>
<dbReference type="EMBL" id="VULO01000004">
    <property type="protein sequence ID" value="MSS83901.1"/>
    <property type="molecule type" value="Genomic_DNA"/>
</dbReference>
<protein>
    <recommendedName>
        <fullName evidence="8">Apolipoprotein N-acyltransferase</fullName>
        <shortName evidence="8">ALP N-acyltransferase</shortName>
        <ecNumber evidence="8">2.3.1.269</ecNumber>
    </recommendedName>
</protein>
<evidence type="ECO:0000256" key="1">
    <source>
        <dbReference type="ARBA" id="ARBA00004651"/>
    </source>
</evidence>
<organism evidence="10 11">
    <name type="scientific">Scrofimicrobium canadense</name>
    <dbReference type="NCBI Taxonomy" id="2652290"/>
    <lineage>
        <taxon>Bacteria</taxon>
        <taxon>Bacillati</taxon>
        <taxon>Actinomycetota</taxon>
        <taxon>Actinomycetes</taxon>
        <taxon>Actinomycetales</taxon>
        <taxon>Actinomycetaceae</taxon>
        <taxon>Scrofimicrobium</taxon>
    </lineage>
</organism>
<dbReference type="PROSITE" id="PS50263">
    <property type="entry name" value="CN_HYDROLASE"/>
    <property type="match status" value="1"/>
</dbReference>
<evidence type="ECO:0000256" key="3">
    <source>
        <dbReference type="ARBA" id="ARBA00022679"/>
    </source>
</evidence>
<dbReference type="InterPro" id="IPR045378">
    <property type="entry name" value="LNT_N"/>
</dbReference>
<keyword evidence="2 8" id="KW-1003">Cell membrane</keyword>
<dbReference type="AlphaFoldDB" id="A0A6N7W3A7"/>
<comment type="subcellular location">
    <subcellularLocation>
        <location evidence="1 8">Cell membrane</location>
        <topology evidence="1 8">Multi-pass membrane protein</topology>
    </subcellularLocation>
</comment>
<comment type="pathway">
    <text evidence="8">Protein modification; lipoprotein biosynthesis (N-acyl transfer).</text>
</comment>
<feature type="transmembrane region" description="Helical" evidence="8">
    <location>
        <begin position="110"/>
        <end position="129"/>
    </location>
</feature>
<comment type="function">
    <text evidence="8">Catalyzes the phospholipid dependent N-acylation of the N-terminal cysteine of apolipoprotein, the last step in lipoprotein maturation.</text>
</comment>
<feature type="transmembrane region" description="Helical" evidence="8">
    <location>
        <begin position="488"/>
        <end position="509"/>
    </location>
</feature>
<dbReference type="GO" id="GO:0016410">
    <property type="term" value="F:N-acyltransferase activity"/>
    <property type="evidence" value="ECO:0007669"/>
    <property type="project" value="UniProtKB-UniRule"/>
</dbReference>
<comment type="caution">
    <text evidence="10">The sequence shown here is derived from an EMBL/GenBank/DDBJ whole genome shotgun (WGS) entry which is preliminary data.</text>
</comment>
<dbReference type="InterPro" id="IPR004563">
    <property type="entry name" value="Apolipo_AcylTrfase"/>
</dbReference>
<reference evidence="10 11" key="1">
    <citation type="submission" date="2019-08" db="EMBL/GenBank/DDBJ databases">
        <title>In-depth cultivation of the pig gut microbiome towards novel bacterial diversity and tailored functional studies.</title>
        <authorList>
            <person name="Wylensek D."/>
            <person name="Hitch T.C.A."/>
            <person name="Clavel T."/>
        </authorList>
    </citation>
    <scope>NUCLEOTIDE SEQUENCE [LARGE SCALE GENOMIC DNA]</scope>
    <source>
        <strain evidence="10 11">WB03_NA08</strain>
    </source>
</reference>
<dbReference type="GO" id="GO:0005886">
    <property type="term" value="C:plasma membrane"/>
    <property type="evidence" value="ECO:0007669"/>
    <property type="project" value="UniProtKB-SubCell"/>
</dbReference>
<dbReference type="HAMAP" id="MF_01148">
    <property type="entry name" value="Lnt"/>
    <property type="match status" value="1"/>
</dbReference>
<feature type="transmembrane region" description="Helical" evidence="8">
    <location>
        <begin position="165"/>
        <end position="182"/>
    </location>
</feature>
<dbReference type="PANTHER" id="PTHR38686:SF1">
    <property type="entry name" value="APOLIPOPROTEIN N-ACYLTRANSFERASE"/>
    <property type="match status" value="1"/>
</dbReference>
<evidence type="ECO:0000256" key="6">
    <source>
        <dbReference type="ARBA" id="ARBA00023136"/>
    </source>
</evidence>
<keyword evidence="6 8" id="KW-0472">Membrane</keyword>
<evidence type="ECO:0000256" key="4">
    <source>
        <dbReference type="ARBA" id="ARBA00022692"/>
    </source>
</evidence>
<comment type="catalytic activity">
    <reaction evidence="8">
        <text>N-terminal S-1,2-diacyl-sn-glyceryl-L-cysteinyl-[lipoprotein] + a glycerophospholipid = N-acyl-S-1,2-diacyl-sn-glyceryl-L-cysteinyl-[lipoprotein] + a 2-acyl-sn-glycero-3-phospholipid + H(+)</text>
        <dbReference type="Rhea" id="RHEA:48228"/>
        <dbReference type="Rhea" id="RHEA-COMP:14681"/>
        <dbReference type="Rhea" id="RHEA-COMP:14684"/>
        <dbReference type="ChEBI" id="CHEBI:15378"/>
        <dbReference type="ChEBI" id="CHEBI:136912"/>
        <dbReference type="ChEBI" id="CHEBI:140656"/>
        <dbReference type="ChEBI" id="CHEBI:140657"/>
        <dbReference type="ChEBI" id="CHEBI:140660"/>
        <dbReference type="EC" id="2.3.1.269"/>
    </reaction>
</comment>
<dbReference type="Pfam" id="PF20154">
    <property type="entry name" value="LNT_N"/>
    <property type="match status" value="1"/>
</dbReference>
<dbReference type="PANTHER" id="PTHR38686">
    <property type="entry name" value="APOLIPOPROTEIN N-ACYLTRANSFERASE"/>
    <property type="match status" value="1"/>
</dbReference>
<feature type="transmembrane region" description="Helical" evidence="8">
    <location>
        <begin position="56"/>
        <end position="76"/>
    </location>
</feature>
<feature type="domain" description="CN hydrolase" evidence="9">
    <location>
        <begin position="221"/>
        <end position="474"/>
    </location>
</feature>
<dbReference type="Pfam" id="PF00795">
    <property type="entry name" value="CN_hydrolase"/>
    <property type="match status" value="1"/>
</dbReference>
<name>A0A6N7W3A7_9ACTO</name>
<dbReference type="CDD" id="cd07571">
    <property type="entry name" value="ALP_N-acyl_transferase"/>
    <property type="match status" value="1"/>
</dbReference>
<dbReference type="SUPFAM" id="SSF56317">
    <property type="entry name" value="Carbon-nitrogen hydrolase"/>
    <property type="match status" value="1"/>
</dbReference>
<keyword evidence="11" id="KW-1185">Reference proteome</keyword>
<dbReference type="InterPro" id="IPR003010">
    <property type="entry name" value="C-N_Hydrolase"/>
</dbReference>
<evidence type="ECO:0000256" key="8">
    <source>
        <dbReference type="HAMAP-Rule" id="MF_01148"/>
    </source>
</evidence>
<proteinExistence type="inferred from homology"/>
<comment type="similarity">
    <text evidence="8">Belongs to the CN hydrolase family. Apolipoprotein N-acyltransferase subfamily.</text>
</comment>
<dbReference type="InterPro" id="IPR036526">
    <property type="entry name" value="C-N_Hydrolase_sf"/>
</dbReference>
<evidence type="ECO:0000313" key="10">
    <source>
        <dbReference type="EMBL" id="MSS83901.1"/>
    </source>
</evidence>
<sequence length="514" mass="56006">MERVTVRERLIGYSQLAFSALFMWASFPDVGLWFLVFPSLALLVAATDNVTVGRGAWYGFLWGIGFFLPHISWLLVAVPGSVAPWIALSVAQAASLTLWGTFFAASRHCAWCRTWWGEAFIASLLWVGIEQLRSRVPFGGFSWGKVAYAQVDSPLLTLAPLGGETLVSFAVMFLAVILRYALSLKHKPSPILRWALAGGFTAALIAPMLISLPNTQQSGAVTVAAVQGNVDIPQEETYSVEGKVSANHLRETEKMIIDHPNVDLVIWGENALDRDPAASRITDEIVAQASEAVNVPLLAGFQEYVDDIRYNWMGIWYPETGLDQHKYGKQHPVPWGEYVPYRQLSEWLASEAAQISVDMVPVDNPGILNVRLNDGRDLPIAIGICFEAADEPIFSEGVVLGGEIIVIPTNNAQFVDSTESTQQLQMAQFRAAEFSRAAMQVSTNGVSALIRPDGSILTSTQRQVAGNLVDTLPLRTTITPAAVVAEPLARTAIAATLLLGSIFIGVGIVKKMRK</sequence>
<feature type="transmembrane region" description="Helical" evidence="8">
    <location>
        <begin position="20"/>
        <end position="44"/>
    </location>
</feature>
<keyword evidence="3 8" id="KW-0808">Transferase</keyword>
<dbReference type="RefSeq" id="WP_154543778.1">
    <property type="nucleotide sequence ID" value="NZ_VULO01000004.1"/>
</dbReference>
<gene>
    <name evidence="8 10" type="primary">lnt</name>
    <name evidence="10" type="ORF">FYJ24_03810</name>
</gene>
<feature type="transmembrane region" description="Helical" evidence="8">
    <location>
        <begin position="82"/>
        <end position="103"/>
    </location>
</feature>
<keyword evidence="4 8" id="KW-0812">Transmembrane</keyword>
<accession>A0A6N7W3A7</accession>
<evidence type="ECO:0000259" key="9">
    <source>
        <dbReference type="PROSITE" id="PS50263"/>
    </source>
</evidence>
<evidence type="ECO:0000256" key="2">
    <source>
        <dbReference type="ARBA" id="ARBA00022475"/>
    </source>
</evidence>
<keyword evidence="5 8" id="KW-1133">Transmembrane helix</keyword>
<evidence type="ECO:0000256" key="7">
    <source>
        <dbReference type="ARBA" id="ARBA00023315"/>
    </source>
</evidence>
<dbReference type="Proteomes" id="UP000470875">
    <property type="component" value="Unassembled WGS sequence"/>
</dbReference>
<evidence type="ECO:0000256" key="5">
    <source>
        <dbReference type="ARBA" id="ARBA00022989"/>
    </source>
</evidence>